<gene>
    <name evidence="3" type="ORF">Harbringer_115</name>
</gene>
<dbReference type="InterPro" id="IPR044925">
    <property type="entry name" value="His-Me_finger_sf"/>
</dbReference>
<keyword evidence="3" id="KW-0378">Hydrolase</keyword>
<dbReference type="GO" id="GO:0004519">
    <property type="term" value="F:endonuclease activity"/>
    <property type="evidence" value="ECO:0007669"/>
    <property type="project" value="UniProtKB-KW"/>
</dbReference>
<accession>A0AAU8EH85</accession>
<evidence type="ECO:0000313" key="3">
    <source>
        <dbReference type="EMBL" id="XCG99232.1"/>
    </source>
</evidence>
<sequence>MEIWKTVSRNKNYQVSNYGSVRSVDRHTARSDTGKLVFQKGKVLKPCKDKYGYVNVYIPSRVRIHILVAEAFLPLIDGLNQINHIDGDKSNNHVDNLERTNNSGNQIHAIEEGLRPIPLGRLAGRFEYTTFAISLDSNEILAIMNGSDEMVSAGFNPKLVSAVALGKRSNHKGCTFVRIKQETKHEQYTDCYSGM</sequence>
<dbReference type="GO" id="GO:0016788">
    <property type="term" value="F:hydrolase activity, acting on ester bonds"/>
    <property type="evidence" value="ECO:0007669"/>
    <property type="project" value="InterPro"/>
</dbReference>
<reference evidence="3" key="1">
    <citation type="submission" date="2024-05" db="EMBL/GenBank/DDBJ databases">
        <authorList>
            <person name="Abreu G."/>
            <person name="Garcia E."/>
            <person name="Oliveira H."/>
        </authorList>
    </citation>
    <scope>NUCLEOTIDE SEQUENCE</scope>
</reference>
<dbReference type="Pfam" id="PF07463">
    <property type="entry name" value="NUMOD4"/>
    <property type="match status" value="1"/>
</dbReference>
<proteinExistence type="predicted"/>
<keyword evidence="3" id="KW-0255">Endonuclease</keyword>
<feature type="domain" description="NUMOD4" evidence="1">
    <location>
        <begin position="2"/>
        <end position="56"/>
    </location>
</feature>
<keyword evidence="3" id="KW-0540">Nuclease</keyword>
<evidence type="ECO:0000259" key="2">
    <source>
        <dbReference type="Pfam" id="PF13392"/>
    </source>
</evidence>
<dbReference type="SUPFAM" id="SSF54060">
    <property type="entry name" value="His-Me finger endonucleases"/>
    <property type="match status" value="1"/>
</dbReference>
<dbReference type="InterPro" id="IPR003615">
    <property type="entry name" value="HNH_nuc"/>
</dbReference>
<feature type="domain" description="HNH nuclease" evidence="2">
    <location>
        <begin position="63"/>
        <end position="105"/>
    </location>
</feature>
<evidence type="ECO:0000259" key="1">
    <source>
        <dbReference type="Pfam" id="PF07463"/>
    </source>
</evidence>
<dbReference type="EMBL" id="PP854833">
    <property type="protein sequence ID" value="XCG99232.1"/>
    <property type="molecule type" value="Genomic_DNA"/>
</dbReference>
<organism evidence="3">
    <name type="scientific">Erwinia phage Harbringer</name>
    <dbReference type="NCBI Taxonomy" id="3158978"/>
    <lineage>
        <taxon>Viruses</taxon>
        <taxon>Duplodnaviria</taxon>
        <taxon>Heunggongvirae</taxon>
        <taxon>Uroviricota</taxon>
        <taxon>Caudoviricetes</taxon>
        <taxon>Andersonviridae</taxon>
        <taxon>Ounavirinae</taxon>
        <taxon>Kolesnikvirus</taxon>
    </lineage>
</organism>
<name>A0AAU8EH85_9CAUD</name>
<dbReference type="Gene3D" id="3.90.75.20">
    <property type="match status" value="1"/>
</dbReference>
<protein>
    <submittedName>
        <fullName evidence="3">HNH endonuclease</fullName>
    </submittedName>
</protein>
<dbReference type="Pfam" id="PF13392">
    <property type="entry name" value="HNH_3"/>
    <property type="match status" value="1"/>
</dbReference>
<dbReference type="InterPro" id="IPR010902">
    <property type="entry name" value="NUMOD4"/>
</dbReference>